<name>A0A437AA41_ARTFL</name>
<evidence type="ECO:0000256" key="1">
    <source>
        <dbReference type="ARBA" id="ARBA00007102"/>
    </source>
</evidence>
<accession>A0A437AA41</accession>
<evidence type="ECO:0000256" key="2">
    <source>
        <dbReference type="ARBA" id="ARBA00022980"/>
    </source>
</evidence>
<gene>
    <name evidence="9" type="ORF">DFL_002321</name>
</gene>
<keyword evidence="3" id="KW-0687">Ribonucleoprotein</keyword>
<proteinExistence type="inferred from homology"/>
<feature type="compositionally biased region" description="Basic and acidic residues" evidence="7">
    <location>
        <begin position="506"/>
        <end position="529"/>
    </location>
</feature>
<evidence type="ECO:0000256" key="5">
    <source>
        <dbReference type="ARBA" id="ARBA00042916"/>
    </source>
</evidence>
<evidence type="ECO:0000313" key="10">
    <source>
        <dbReference type="Proteomes" id="UP000283090"/>
    </source>
</evidence>
<comment type="caution">
    <text evidence="9">The sequence shown here is derived from an EMBL/GenBank/DDBJ whole genome shotgun (WGS) entry which is preliminary data.</text>
</comment>
<sequence>MMLRRATASAVRSSRRHLSTQNFRYQALQTEAASATTPVPAILPSKFAQAYDKEFPDEQLPDAPIPQAVRAIYHAPIKVPAQYGVPSCDLQIRSFTVKNVEFFCDFALRAAYYLRLPAFGPIPLPRRTERWTVPKSNFVHKKAQQNFERVTYKRLIQIKDGDPEVVQIWLAFLRKHEYHGIGMKANVYAFEKLGTGTVMAEKLAEIKQQAADGKLDHNQQLTAVRKAFNASHNLPDTKPGSDAANKGTITDRINKLIPVLGKSEAKINDLKNEVKKKGFMMGYNQPEGPRLNWDRPHYARKSWIQILERREREMKNAALNMVNIRADMNLTYGKNWRSRLDLKPHHKAYRNKMFTAEDKINESLKDIKRIWKTLHIEYGELWGNRLHEGRPREKLWKERVEQKSPSEKQLAKSKQRKELLEKLAEEVRISKSKLEAASAQPEASAEAEAKVEEASEASPVAAEAESKPEGVVVEFAKEEPVTATAEVAATTEAAHPEPTASEDAVAADKADVDLSHPDPLDLRTAKEIGAEATPSEASSTETPAAEPAKEEKTVEKEDTKAPEPPQPTESESAVAADSELVPEPTQEATKEETPDAKEIQVEEATKKDN</sequence>
<dbReference type="Gene3D" id="3.30.70.600">
    <property type="entry name" value="Ribosomal protein S10 domain"/>
    <property type="match status" value="1"/>
</dbReference>
<comment type="similarity">
    <text evidence="1">Belongs to the universal ribosomal protein uS10 family.</text>
</comment>
<dbReference type="EMBL" id="SAEB01000003">
    <property type="protein sequence ID" value="RVD88125.1"/>
    <property type="molecule type" value="Genomic_DNA"/>
</dbReference>
<evidence type="ECO:0000313" key="9">
    <source>
        <dbReference type="EMBL" id="RVD88125.1"/>
    </source>
</evidence>
<feature type="compositionally biased region" description="Basic and acidic residues" evidence="7">
    <location>
        <begin position="547"/>
        <end position="561"/>
    </location>
</feature>
<evidence type="ECO:0000256" key="7">
    <source>
        <dbReference type="SAM" id="MobiDB-lite"/>
    </source>
</evidence>
<keyword evidence="10" id="KW-1185">Reference proteome</keyword>
<dbReference type="GO" id="GO:0005840">
    <property type="term" value="C:ribosome"/>
    <property type="evidence" value="ECO:0007669"/>
    <property type="project" value="UniProtKB-KW"/>
</dbReference>
<dbReference type="GO" id="GO:0006412">
    <property type="term" value="P:translation"/>
    <property type="evidence" value="ECO:0007669"/>
    <property type="project" value="InterPro"/>
</dbReference>
<evidence type="ECO:0000259" key="8">
    <source>
        <dbReference type="SMART" id="SM01403"/>
    </source>
</evidence>
<dbReference type="RefSeq" id="XP_067493669.1">
    <property type="nucleotide sequence ID" value="XM_067631090.1"/>
</dbReference>
<dbReference type="STRING" id="97331.A0A437AA41"/>
<feature type="compositionally biased region" description="Low complexity" evidence="7">
    <location>
        <begin position="435"/>
        <end position="446"/>
    </location>
</feature>
<organism evidence="9 10">
    <name type="scientific">Arthrobotrys flagrans</name>
    <name type="common">Nematode-trapping fungus</name>
    <name type="synonym">Trichothecium flagrans</name>
    <dbReference type="NCBI Taxonomy" id="97331"/>
    <lineage>
        <taxon>Eukaryota</taxon>
        <taxon>Fungi</taxon>
        <taxon>Dikarya</taxon>
        <taxon>Ascomycota</taxon>
        <taxon>Pezizomycotina</taxon>
        <taxon>Orbiliomycetes</taxon>
        <taxon>Orbiliales</taxon>
        <taxon>Orbiliaceae</taxon>
        <taxon>Arthrobotrys</taxon>
    </lineage>
</organism>
<reference evidence="9 10" key="1">
    <citation type="submission" date="2019-01" db="EMBL/GenBank/DDBJ databases">
        <title>Intercellular communication is required for trap formation in the nematode-trapping fungus Duddingtonia flagrans.</title>
        <authorList>
            <person name="Youssar L."/>
            <person name="Wernet V."/>
            <person name="Hensel N."/>
            <person name="Hildebrandt H.-G."/>
            <person name="Fischer R."/>
        </authorList>
    </citation>
    <scope>NUCLEOTIDE SEQUENCE [LARGE SCALE GENOMIC DNA]</scope>
    <source>
        <strain evidence="9 10">CBS H-5679</strain>
    </source>
</reference>
<dbReference type="Pfam" id="PF00338">
    <property type="entry name" value="Ribosomal_S10"/>
    <property type="match status" value="1"/>
</dbReference>
<dbReference type="GeneID" id="93584632"/>
<feature type="region of interest" description="Disordered" evidence="7">
    <location>
        <begin position="433"/>
        <end position="609"/>
    </location>
</feature>
<protein>
    <recommendedName>
        <fullName evidence="4">Small ribosomal subunit protein uS10m</fullName>
    </recommendedName>
    <alternativeName>
        <fullName evidence="5">37S ribosomal protein S10, mitochondrial</fullName>
    </alternativeName>
    <alternativeName>
        <fullName evidence="6">Mitochondrial ribosomal small subunit protein 10</fullName>
    </alternativeName>
</protein>
<feature type="domain" description="Small ribosomal subunit protein uS10" evidence="8">
    <location>
        <begin position="89"/>
        <end position="186"/>
    </location>
</feature>
<dbReference type="SMART" id="SM01403">
    <property type="entry name" value="Ribosomal_S10"/>
    <property type="match status" value="1"/>
</dbReference>
<evidence type="ECO:0000256" key="3">
    <source>
        <dbReference type="ARBA" id="ARBA00023274"/>
    </source>
</evidence>
<dbReference type="HAMAP" id="MF_00508">
    <property type="entry name" value="Ribosomal_uS10"/>
    <property type="match status" value="1"/>
</dbReference>
<evidence type="ECO:0000256" key="4">
    <source>
        <dbReference type="ARBA" id="ARBA00035261"/>
    </source>
</evidence>
<dbReference type="GO" id="GO:1990904">
    <property type="term" value="C:ribonucleoprotein complex"/>
    <property type="evidence" value="ECO:0007669"/>
    <property type="project" value="UniProtKB-KW"/>
</dbReference>
<dbReference type="InterPro" id="IPR001848">
    <property type="entry name" value="Ribosomal_uS10"/>
</dbReference>
<feature type="compositionally biased region" description="Basic and acidic residues" evidence="7">
    <location>
        <begin position="588"/>
        <end position="609"/>
    </location>
</feature>
<dbReference type="AlphaFoldDB" id="A0A437AA41"/>
<dbReference type="InterPro" id="IPR027486">
    <property type="entry name" value="Ribosomal_uS10_dom"/>
</dbReference>
<dbReference type="InterPro" id="IPR036838">
    <property type="entry name" value="Ribosomal_uS10_dom_sf"/>
</dbReference>
<dbReference type="VEuPathDB" id="FungiDB:DFL_002321"/>
<dbReference type="OrthoDB" id="366214at2759"/>
<dbReference type="SUPFAM" id="SSF54999">
    <property type="entry name" value="Ribosomal protein S10"/>
    <property type="match status" value="1"/>
</dbReference>
<dbReference type="PANTHER" id="PTHR11700">
    <property type="entry name" value="30S RIBOSOMAL PROTEIN S10 FAMILY MEMBER"/>
    <property type="match status" value="1"/>
</dbReference>
<dbReference type="Proteomes" id="UP000283090">
    <property type="component" value="Unassembled WGS sequence"/>
</dbReference>
<dbReference type="GO" id="GO:0003735">
    <property type="term" value="F:structural constituent of ribosome"/>
    <property type="evidence" value="ECO:0007669"/>
    <property type="project" value="InterPro"/>
</dbReference>
<evidence type="ECO:0000256" key="6">
    <source>
        <dbReference type="ARBA" id="ARBA00078476"/>
    </source>
</evidence>
<keyword evidence="2" id="KW-0689">Ribosomal protein</keyword>
<dbReference type="FunFam" id="3.30.70.600:FF:000003">
    <property type="entry name" value="30S ribosomal protein S10"/>
    <property type="match status" value="1"/>
</dbReference>
<feature type="compositionally biased region" description="Low complexity" evidence="7">
    <location>
        <begin position="481"/>
        <end position="499"/>
    </location>
</feature>